<comment type="subcellular location">
    <subcellularLocation>
        <location evidence="2">Membrane</location>
        <topology evidence="2">Multi-pass membrane protein</topology>
    </subcellularLocation>
</comment>
<keyword evidence="4" id="KW-0645">Protease</keyword>
<keyword evidence="10 11" id="KW-0472">Membrane</keyword>
<dbReference type="EMBL" id="MEVL01000023">
    <property type="protein sequence ID" value="OGC60189.1"/>
    <property type="molecule type" value="Genomic_DNA"/>
</dbReference>
<dbReference type="Pfam" id="PF02163">
    <property type="entry name" value="Peptidase_M50"/>
    <property type="match status" value="1"/>
</dbReference>
<comment type="similarity">
    <text evidence="3">Belongs to the peptidase M50B family.</text>
</comment>
<evidence type="ECO:0000256" key="8">
    <source>
        <dbReference type="ARBA" id="ARBA00022989"/>
    </source>
</evidence>
<dbReference type="PANTHER" id="PTHR42837">
    <property type="entry name" value="REGULATOR OF SIGMA-E PROTEASE RSEP"/>
    <property type="match status" value="1"/>
</dbReference>
<proteinExistence type="inferred from homology"/>
<evidence type="ECO:0000256" key="3">
    <source>
        <dbReference type="ARBA" id="ARBA00007931"/>
    </source>
</evidence>
<name>A0A1F4VSQ9_UNCKA</name>
<reference evidence="13 14" key="1">
    <citation type="journal article" date="2016" name="Nat. Commun.">
        <title>Thousands of microbial genomes shed light on interconnected biogeochemical processes in an aquifer system.</title>
        <authorList>
            <person name="Anantharaman K."/>
            <person name="Brown C.T."/>
            <person name="Hug L.A."/>
            <person name="Sharon I."/>
            <person name="Castelle C.J."/>
            <person name="Probst A.J."/>
            <person name="Thomas B.C."/>
            <person name="Singh A."/>
            <person name="Wilkins M.J."/>
            <person name="Karaoz U."/>
            <person name="Brodie E.L."/>
            <person name="Williams K.H."/>
            <person name="Hubbard S.S."/>
            <person name="Banfield J.F."/>
        </authorList>
    </citation>
    <scope>NUCLEOTIDE SEQUENCE [LARGE SCALE GENOMIC DNA]</scope>
</reference>
<dbReference type="PANTHER" id="PTHR42837:SF2">
    <property type="entry name" value="MEMBRANE METALLOPROTEASE ARASP2, CHLOROPLASTIC-RELATED"/>
    <property type="match status" value="1"/>
</dbReference>
<evidence type="ECO:0000256" key="5">
    <source>
        <dbReference type="ARBA" id="ARBA00022692"/>
    </source>
</evidence>
<sequence length="234" mass="24476">MAVLGTILVLLAVLTIHEFGHFVMCVRLGIPVKSLHLGIPIGPQLRFQLGKYPFTISLLPFGAAVVVDNEAMWRAPLWKRVLIMLAGPGANFFSVVIAGMIVSWSLAGALGGLAVIGVVAGVVIKFVAALIDGTIPLALAGSQVVGPVGIVAQGGELVASGKMELFSLFAMISVWLGLTNLLPIPGLDGGQVATNILVSLGMPRKWANTLTYACLGLLLVFILAITVRDIANLF</sequence>
<evidence type="ECO:0000256" key="7">
    <source>
        <dbReference type="ARBA" id="ARBA00022833"/>
    </source>
</evidence>
<evidence type="ECO:0000256" key="1">
    <source>
        <dbReference type="ARBA" id="ARBA00001947"/>
    </source>
</evidence>
<dbReference type="AlphaFoldDB" id="A0A1F4VSQ9"/>
<feature type="transmembrane region" description="Helical" evidence="11">
    <location>
        <begin position="206"/>
        <end position="227"/>
    </location>
</feature>
<comment type="cofactor">
    <cofactor evidence="1">
        <name>Zn(2+)</name>
        <dbReference type="ChEBI" id="CHEBI:29105"/>
    </cofactor>
</comment>
<evidence type="ECO:0000256" key="2">
    <source>
        <dbReference type="ARBA" id="ARBA00004141"/>
    </source>
</evidence>
<dbReference type="InterPro" id="IPR004387">
    <property type="entry name" value="Pept_M50_Zn"/>
</dbReference>
<dbReference type="GO" id="GO:0006508">
    <property type="term" value="P:proteolysis"/>
    <property type="evidence" value="ECO:0007669"/>
    <property type="project" value="UniProtKB-KW"/>
</dbReference>
<comment type="caution">
    <text evidence="13">The sequence shown here is derived from an EMBL/GenBank/DDBJ whole genome shotgun (WGS) entry which is preliminary data.</text>
</comment>
<keyword evidence="6" id="KW-0378">Hydrolase</keyword>
<dbReference type="GO" id="GO:0004222">
    <property type="term" value="F:metalloendopeptidase activity"/>
    <property type="evidence" value="ECO:0007669"/>
    <property type="project" value="InterPro"/>
</dbReference>
<evidence type="ECO:0000256" key="9">
    <source>
        <dbReference type="ARBA" id="ARBA00023049"/>
    </source>
</evidence>
<accession>A0A1F4VSQ9</accession>
<evidence type="ECO:0000313" key="13">
    <source>
        <dbReference type="EMBL" id="OGC60189.1"/>
    </source>
</evidence>
<keyword evidence="5 11" id="KW-0812">Transmembrane</keyword>
<evidence type="ECO:0000256" key="10">
    <source>
        <dbReference type="ARBA" id="ARBA00023136"/>
    </source>
</evidence>
<feature type="transmembrane region" description="Helical" evidence="11">
    <location>
        <begin position="49"/>
        <end position="69"/>
    </location>
</feature>
<gene>
    <name evidence="13" type="ORF">A2890_00675</name>
</gene>
<evidence type="ECO:0000256" key="6">
    <source>
        <dbReference type="ARBA" id="ARBA00022801"/>
    </source>
</evidence>
<evidence type="ECO:0000313" key="14">
    <source>
        <dbReference type="Proteomes" id="UP000176967"/>
    </source>
</evidence>
<keyword evidence="9" id="KW-0482">Metalloprotease</keyword>
<feature type="transmembrane region" description="Helical" evidence="11">
    <location>
        <begin position="110"/>
        <end position="131"/>
    </location>
</feature>
<dbReference type="InterPro" id="IPR008915">
    <property type="entry name" value="Peptidase_M50"/>
</dbReference>
<keyword evidence="8 11" id="KW-1133">Transmembrane helix</keyword>
<feature type="transmembrane region" description="Helical" evidence="11">
    <location>
        <begin position="165"/>
        <end position="186"/>
    </location>
</feature>
<evidence type="ECO:0000259" key="12">
    <source>
        <dbReference type="Pfam" id="PF02163"/>
    </source>
</evidence>
<dbReference type="STRING" id="1802628.A2890_00675"/>
<dbReference type="Proteomes" id="UP000176967">
    <property type="component" value="Unassembled WGS sequence"/>
</dbReference>
<organism evidence="13 14">
    <name type="scientific">candidate division WWE3 bacterium RIFCSPLOWO2_01_FULL_53_14</name>
    <dbReference type="NCBI Taxonomy" id="1802628"/>
    <lineage>
        <taxon>Bacteria</taxon>
        <taxon>Katanobacteria</taxon>
    </lineage>
</organism>
<evidence type="ECO:0000256" key="4">
    <source>
        <dbReference type="ARBA" id="ARBA00022670"/>
    </source>
</evidence>
<evidence type="ECO:0000256" key="11">
    <source>
        <dbReference type="SAM" id="Phobius"/>
    </source>
</evidence>
<feature type="transmembrane region" description="Helical" evidence="11">
    <location>
        <begin position="81"/>
        <end position="104"/>
    </location>
</feature>
<keyword evidence="7" id="KW-0862">Zinc</keyword>
<protein>
    <recommendedName>
        <fullName evidence="12">Peptidase M50 domain-containing protein</fullName>
    </recommendedName>
</protein>
<feature type="domain" description="Peptidase M50" evidence="12">
    <location>
        <begin position="6"/>
        <end position="220"/>
    </location>
</feature>
<dbReference type="GO" id="GO:0016020">
    <property type="term" value="C:membrane"/>
    <property type="evidence" value="ECO:0007669"/>
    <property type="project" value="UniProtKB-SubCell"/>
</dbReference>